<accession>A0AAD6HBH7</accession>
<dbReference type="AlphaFoldDB" id="A0AAD6HBH7"/>
<dbReference type="EMBL" id="JAQJAN010000020">
    <property type="protein sequence ID" value="KAJ5703950.1"/>
    <property type="molecule type" value="Genomic_DNA"/>
</dbReference>
<protein>
    <submittedName>
        <fullName evidence="1">Uncharacterized protein</fullName>
    </submittedName>
</protein>
<proteinExistence type="predicted"/>
<comment type="caution">
    <text evidence="1">The sequence shown here is derived from an EMBL/GenBank/DDBJ whole genome shotgun (WGS) entry which is preliminary data.</text>
</comment>
<name>A0AAD6HBH7_9EURO</name>
<evidence type="ECO:0000313" key="1">
    <source>
        <dbReference type="EMBL" id="KAJ5703950.1"/>
    </source>
</evidence>
<evidence type="ECO:0000313" key="2">
    <source>
        <dbReference type="Proteomes" id="UP001215712"/>
    </source>
</evidence>
<reference evidence="1" key="2">
    <citation type="submission" date="2023-01" db="EMBL/GenBank/DDBJ databases">
        <authorList>
            <person name="Petersen C."/>
        </authorList>
    </citation>
    <scope>NUCLEOTIDE SEQUENCE</scope>
    <source>
        <strain evidence="1">IBT 17514</strain>
    </source>
</reference>
<reference evidence="1" key="1">
    <citation type="journal article" date="2023" name="IMA Fungus">
        <title>Comparative genomic study of the Penicillium genus elucidates a diverse pangenome and 15 lateral gene transfer events.</title>
        <authorList>
            <person name="Petersen C."/>
            <person name="Sorensen T."/>
            <person name="Nielsen M.R."/>
            <person name="Sondergaard T.E."/>
            <person name="Sorensen J.L."/>
            <person name="Fitzpatrick D.A."/>
            <person name="Frisvad J.C."/>
            <person name="Nielsen K.L."/>
        </authorList>
    </citation>
    <scope>NUCLEOTIDE SEQUENCE</scope>
    <source>
        <strain evidence="1">IBT 17514</strain>
    </source>
</reference>
<organism evidence="1 2">
    <name type="scientific">Penicillium malachiteum</name>
    <dbReference type="NCBI Taxonomy" id="1324776"/>
    <lineage>
        <taxon>Eukaryota</taxon>
        <taxon>Fungi</taxon>
        <taxon>Dikarya</taxon>
        <taxon>Ascomycota</taxon>
        <taxon>Pezizomycotina</taxon>
        <taxon>Eurotiomycetes</taxon>
        <taxon>Eurotiomycetidae</taxon>
        <taxon>Eurotiales</taxon>
        <taxon>Aspergillaceae</taxon>
        <taxon>Penicillium</taxon>
    </lineage>
</organism>
<sequence length="125" mass="13783">MDWIRTFNHDIHPPPNWRVYLLINIAAAGRQFPQTGVWLSDDGGDWSLEDLEHLHHAFVGSSVFIAGGRYGIGPSYIQKDDVCIKLPGSDQALLLRPVSTTTYKLVGVGLLDAVSDPINVEICIV</sequence>
<gene>
    <name evidence="1" type="ORF">N7493_011088</name>
</gene>
<keyword evidence="2" id="KW-1185">Reference proteome</keyword>
<dbReference type="Proteomes" id="UP001215712">
    <property type="component" value="Unassembled WGS sequence"/>
</dbReference>